<gene>
    <name evidence="3" type="ORF">A3L14_10715</name>
    <name evidence="4" type="ORF">AMR53_00895</name>
    <name evidence="5" type="ORF">SAMN05216170_2248</name>
</gene>
<reference evidence="3 8" key="2">
    <citation type="submission" date="2016-04" db="EMBL/GenBank/DDBJ databases">
        <title>Complete genome sequence of Thermococcus thioreducens type strain OGL-20P.</title>
        <authorList>
            <person name="Oger P.M."/>
        </authorList>
    </citation>
    <scope>NUCLEOTIDE SEQUENCE [LARGE SCALE GENOMIC DNA]</scope>
    <source>
        <strain evidence="3 8">OGL-20P</strain>
    </source>
</reference>
<dbReference type="Pfam" id="PF07992">
    <property type="entry name" value="Pyr_redox_2"/>
    <property type="match status" value="1"/>
</dbReference>
<evidence type="ECO:0000313" key="3">
    <source>
        <dbReference type="EMBL" id="ASJ13321.1"/>
    </source>
</evidence>
<sequence length="416" mass="46193">MRSEYDVIVIGGGPAGLAAAIKAKELGLNVLLIENREFLGGIPLQCVHPGFGIHYFKEDLTGTEFIHRIIERFRALDVEYYTNAHVLEVVPYSYRHKILRIVTEEGLFEVAARTVVYAAGARERHMFEIGITGHRVAGIYTAGEAQTMMDIYGVMPGKEIVIVGSGDVGLIMARRFTLEGAKVKAVIELMPYPGGLTRNVVQCLEDFGIPLYLSHAVTRVEGKKRVERVIVTKVDEKLRPIPGTEESIECDTVVLAAGLVPYLKVIEKAGVEIDPATRGPVVNSYLETSVPGIFVAGNALVINDLVDYVVEQGEEAAMGAYEFVKNGGLPALKWRKLVKGRNIRLAVPHYLADTKDVTIYARVGEPEENVRLRFPEIGKEIRLPFVRPSEMIRVKLKKEEIARAKDRITMEVVRDE</sequence>
<dbReference type="RefSeq" id="WP_055428474.1">
    <property type="nucleotide sequence ID" value="NZ_CP015105.1"/>
</dbReference>
<dbReference type="STRING" id="277988.SAMN05216170_2248"/>
<dbReference type="InterPro" id="IPR051691">
    <property type="entry name" value="Metab_Enz_Cyan_OpOx_G3PDH"/>
</dbReference>
<dbReference type="PANTHER" id="PTHR42949">
    <property type="entry name" value="ANAEROBIC GLYCEROL-3-PHOSPHATE DEHYDROGENASE SUBUNIT B"/>
    <property type="match status" value="1"/>
</dbReference>
<dbReference type="OrthoDB" id="27340at2157"/>
<dbReference type="Proteomes" id="UP000250136">
    <property type="component" value="Chromosome"/>
</dbReference>
<feature type="domain" description="FAD/NAD(P)-binding" evidence="2">
    <location>
        <begin position="5"/>
        <end position="300"/>
    </location>
</feature>
<dbReference type="EMBL" id="CP015105">
    <property type="protein sequence ID" value="ASJ13321.1"/>
    <property type="molecule type" value="Genomic_DNA"/>
</dbReference>
<reference evidence="5 7" key="3">
    <citation type="submission" date="2016-10" db="EMBL/GenBank/DDBJ databases">
        <authorList>
            <person name="de Groot N.N."/>
        </authorList>
    </citation>
    <scope>NUCLEOTIDE SEQUENCE [LARGE SCALE GENOMIC DNA]</scope>
    <source>
        <strain evidence="5 7">OGL-20</strain>
    </source>
</reference>
<evidence type="ECO:0000313" key="5">
    <source>
        <dbReference type="EMBL" id="SEW22624.1"/>
    </source>
</evidence>
<dbReference type="PRINTS" id="PR00411">
    <property type="entry name" value="PNDRDTASEI"/>
</dbReference>
<dbReference type="PANTHER" id="PTHR42949:SF3">
    <property type="entry name" value="ANAEROBIC GLYCEROL-3-PHOSPHATE DEHYDROGENASE SUBUNIT B"/>
    <property type="match status" value="1"/>
</dbReference>
<evidence type="ECO:0000313" key="6">
    <source>
        <dbReference type="Proteomes" id="UP000051862"/>
    </source>
</evidence>
<dbReference type="PATRIC" id="fig|277988.4.peg.194"/>
<dbReference type="SUPFAM" id="SSF51905">
    <property type="entry name" value="FAD/NAD(P)-binding domain"/>
    <property type="match status" value="1"/>
</dbReference>
<keyword evidence="1" id="KW-0560">Oxidoreductase</keyword>
<dbReference type="EMBL" id="FOIW01000003">
    <property type="protein sequence ID" value="SEW22624.1"/>
    <property type="molecule type" value="Genomic_DNA"/>
</dbReference>
<dbReference type="PRINTS" id="PR00368">
    <property type="entry name" value="FADPNR"/>
</dbReference>
<evidence type="ECO:0000313" key="8">
    <source>
        <dbReference type="Proteomes" id="UP000250136"/>
    </source>
</evidence>
<evidence type="ECO:0000313" key="7">
    <source>
        <dbReference type="Proteomes" id="UP000182125"/>
    </source>
</evidence>
<dbReference type="KEGG" id="ttd:A3L14_10715"/>
<protein>
    <submittedName>
        <fullName evidence="4">Pyridine nucleotide-disulfide oxidoreductase</fullName>
    </submittedName>
    <submittedName>
        <fullName evidence="5">Pyruvate/2-oxoglutarate dehydrogenase complex, dihydrolipoamide dehydrogenase (E3) component</fullName>
    </submittedName>
</protein>
<reference evidence="4 6" key="1">
    <citation type="submission" date="2015-08" db="EMBL/GenBank/DDBJ databases">
        <title>Thermococcus thioreducens DSM 14981 genome sequencing.</title>
        <authorList>
            <person name="Hong S.-J."/>
            <person name="Kim M.-C."/>
            <person name="Shin J.-H."/>
        </authorList>
    </citation>
    <scope>NUCLEOTIDE SEQUENCE [LARGE SCALE GENOMIC DNA]</scope>
    <source>
        <strain evidence="4 6">DSM 14981</strain>
    </source>
</reference>
<keyword evidence="8" id="KW-1185">Reference proteome</keyword>
<evidence type="ECO:0000313" key="4">
    <source>
        <dbReference type="EMBL" id="KQH83268.1"/>
    </source>
</evidence>
<name>A0A0Q2XPQ8_9EURY</name>
<dbReference type="AlphaFoldDB" id="A0A0Q2XPQ8"/>
<keyword evidence="5" id="KW-0670">Pyruvate</keyword>
<evidence type="ECO:0000256" key="1">
    <source>
        <dbReference type="ARBA" id="ARBA00023002"/>
    </source>
</evidence>
<dbReference type="InterPro" id="IPR023753">
    <property type="entry name" value="FAD/NAD-binding_dom"/>
</dbReference>
<dbReference type="EMBL" id="LIXN01000002">
    <property type="protein sequence ID" value="KQH83268.1"/>
    <property type="molecule type" value="Genomic_DNA"/>
</dbReference>
<dbReference type="Gene3D" id="3.50.50.60">
    <property type="entry name" value="FAD/NAD(P)-binding domain"/>
    <property type="match status" value="2"/>
</dbReference>
<dbReference type="Proteomes" id="UP000051862">
    <property type="component" value="Unassembled WGS sequence"/>
</dbReference>
<dbReference type="Proteomes" id="UP000182125">
    <property type="component" value="Unassembled WGS sequence"/>
</dbReference>
<accession>A0A0Q2XPQ8</accession>
<proteinExistence type="predicted"/>
<dbReference type="GO" id="GO:0016491">
    <property type="term" value="F:oxidoreductase activity"/>
    <property type="evidence" value="ECO:0007669"/>
    <property type="project" value="UniProtKB-KW"/>
</dbReference>
<dbReference type="GeneID" id="33334903"/>
<dbReference type="InterPro" id="IPR036188">
    <property type="entry name" value="FAD/NAD-bd_sf"/>
</dbReference>
<organism evidence="4 6">
    <name type="scientific">Thermococcus thioreducens</name>
    <dbReference type="NCBI Taxonomy" id="277988"/>
    <lineage>
        <taxon>Archaea</taxon>
        <taxon>Methanobacteriati</taxon>
        <taxon>Methanobacteriota</taxon>
        <taxon>Thermococci</taxon>
        <taxon>Thermococcales</taxon>
        <taxon>Thermococcaceae</taxon>
        <taxon>Thermococcus</taxon>
    </lineage>
</organism>
<evidence type="ECO:0000259" key="2">
    <source>
        <dbReference type="Pfam" id="PF07992"/>
    </source>
</evidence>